<comment type="caution">
    <text evidence="1">The sequence shown here is derived from an EMBL/GenBank/DDBJ whole genome shotgun (WGS) entry which is preliminary data.</text>
</comment>
<dbReference type="AlphaFoldDB" id="A0A6I2LAU9"/>
<reference evidence="1 2" key="1">
    <citation type="submission" date="2019-11" db="EMBL/GenBank/DDBJ databases">
        <title>Novel species isolated from a subtropical stream in China.</title>
        <authorList>
            <person name="Lu H."/>
        </authorList>
    </citation>
    <scope>NUCLEOTIDE SEQUENCE [LARGE SCALE GENOMIC DNA]</scope>
    <source>
        <strain evidence="1 2">FT80W</strain>
    </source>
</reference>
<proteinExistence type="predicted"/>
<dbReference type="InterPro" id="IPR046494">
    <property type="entry name" value="DUF6587"/>
</dbReference>
<name>A0A6I2LAU9_9BURK</name>
<keyword evidence="2" id="KW-1185">Reference proteome</keyword>
<protein>
    <submittedName>
        <fullName evidence="1">Uncharacterized protein</fullName>
    </submittedName>
</protein>
<dbReference type="RefSeq" id="WP_154381758.1">
    <property type="nucleotide sequence ID" value="NZ_WKJK01000016.1"/>
</dbReference>
<evidence type="ECO:0000313" key="1">
    <source>
        <dbReference type="EMBL" id="MRW93399.1"/>
    </source>
</evidence>
<accession>A0A6I2LAU9</accession>
<dbReference type="Pfam" id="PF20228">
    <property type="entry name" value="DUF6587"/>
    <property type="match status" value="1"/>
</dbReference>
<sequence length="91" mass="9914">MWQEIIVALIVIAALAHFCTKYLPEALRRQIVIALSKRGYDEAKLSKVFNLKSGCGDDGGGCSSCGSCDTTPTKSNPATPHQRVIKLHVQR</sequence>
<dbReference type="EMBL" id="WKJK01000016">
    <property type="protein sequence ID" value="MRW93399.1"/>
    <property type="molecule type" value="Genomic_DNA"/>
</dbReference>
<organism evidence="1 2">
    <name type="scientific">Duganella guangzhouensis</name>
    <dbReference type="NCBI Taxonomy" id="2666084"/>
    <lineage>
        <taxon>Bacteria</taxon>
        <taxon>Pseudomonadati</taxon>
        <taxon>Pseudomonadota</taxon>
        <taxon>Betaproteobacteria</taxon>
        <taxon>Burkholderiales</taxon>
        <taxon>Oxalobacteraceae</taxon>
        <taxon>Telluria group</taxon>
        <taxon>Duganella</taxon>
    </lineage>
</organism>
<dbReference type="Proteomes" id="UP000433309">
    <property type="component" value="Unassembled WGS sequence"/>
</dbReference>
<gene>
    <name evidence="1" type="ORF">GJ699_25755</name>
</gene>
<evidence type="ECO:0000313" key="2">
    <source>
        <dbReference type="Proteomes" id="UP000433309"/>
    </source>
</evidence>